<evidence type="ECO:0000313" key="15">
    <source>
        <dbReference type="EMBL" id="AKQ33687.1"/>
    </source>
</evidence>
<keyword evidence="5 14" id="KW-0808">Transferase</keyword>
<gene>
    <name evidence="14 15" type="primary">cyoE</name>
    <name evidence="15" type="ORF">CleRT_09860</name>
</gene>
<organism evidence="15 16">
    <name type="scientific">Candidatus Coxiella mudrowiae</name>
    <dbReference type="NCBI Taxonomy" id="2054173"/>
    <lineage>
        <taxon>Bacteria</taxon>
        <taxon>Pseudomonadati</taxon>
        <taxon>Pseudomonadota</taxon>
        <taxon>Gammaproteobacteria</taxon>
        <taxon>Legionellales</taxon>
        <taxon>Coxiellaceae</taxon>
        <taxon>Coxiella</taxon>
    </lineage>
</organism>
<evidence type="ECO:0000256" key="9">
    <source>
        <dbReference type="ARBA" id="ARBA00023136"/>
    </source>
</evidence>
<dbReference type="EMBL" id="CP011126">
    <property type="protein sequence ID" value="AKQ33687.1"/>
    <property type="molecule type" value="Genomic_DNA"/>
</dbReference>
<evidence type="ECO:0000256" key="1">
    <source>
        <dbReference type="ARBA" id="ARBA00004651"/>
    </source>
</evidence>
<dbReference type="PANTHER" id="PTHR43448">
    <property type="entry name" value="PROTOHEME IX FARNESYLTRANSFERASE, MITOCHONDRIAL"/>
    <property type="match status" value="1"/>
</dbReference>
<dbReference type="Pfam" id="PF01040">
    <property type="entry name" value="UbiA"/>
    <property type="match status" value="1"/>
</dbReference>
<keyword evidence="7 14" id="KW-1133">Transmembrane helix</keyword>
<feature type="transmembrane region" description="Helical" evidence="14">
    <location>
        <begin position="54"/>
        <end position="74"/>
    </location>
</feature>
<proteinExistence type="inferred from homology"/>
<evidence type="ECO:0000256" key="5">
    <source>
        <dbReference type="ARBA" id="ARBA00022679"/>
    </source>
</evidence>
<name>A0ABM5UUN7_9COXI</name>
<evidence type="ECO:0000256" key="8">
    <source>
        <dbReference type="ARBA" id="ARBA00023133"/>
    </source>
</evidence>
<dbReference type="InterPro" id="IPR006369">
    <property type="entry name" value="Protohaem_IX_farnesylTrfase"/>
</dbReference>
<dbReference type="PANTHER" id="PTHR43448:SF7">
    <property type="entry name" value="4-HYDROXYBENZOATE SOLANESYLTRANSFERASE"/>
    <property type="match status" value="1"/>
</dbReference>
<dbReference type="EC" id="2.5.1.141" evidence="3 14"/>
<comment type="similarity">
    <text evidence="14">Belongs to the UbiA prenyltransferase family. Protoheme IX farnesyltransferase subfamily.</text>
</comment>
<dbReference type="RefSeq" id="WP_048875310.1">
    <property type="nucleotide sequence ID" value="NZ_CP011126.1"/>
</dbReference>
<comment type="function">
    <text evidence="14">Converts heme B (protoheme IX) to heme O by substitution of the vinyl group on carbon 2 of heme B porphyrin ring with a hydroxyethyl farnesyl side group.</text>
</comment>
<evidence type="ECO:0000256" key="12">
    <source>
        <dbReference type="ARBA" id="ARBA00042475"/>
    </source>
</evidence>
<dbReference type="InterPro" id="IPR030470">
    <property type="entry name" value="UbiA_prenylTrfase_CS"/>
</dbReference>
<keyword evidence="8 14" id="KW-0350">Heme biosynthesis</keyword>
<comment type="pathway">
    <text evidence="2 14">Porphyrin-containing compound metabolism; heme O biosynthesis; heme O from protoheme: step 1/1.</text>
</comment>
<comment type="catalytic activity">
    <reaction evidence="13 14">
        <text>heme b + (2E,6E)-farnesyl diphosphate + H2O = Fe(II)-heme o + diphosphate</text>
        <dbReference type="Rhea" id="RHEA:28070"/>
        <dbReference type="ChEBI" id="CHEBI:15377"/>
        <dbReference type="ChEBI" id="CHEBI:33019"/>
        <dbReference type="ChEBI" id="CHEBI:60344"/>
        <dbReference type="ChEBI" id="CHEBI:60530"/>
        <dbReference type="ChEBI" id="CHEBI:175763"/>
        <dbReference type="EC" id="2.5.1.141"/>
    </reaction>
</comment>
<dbReference type="NCBIfam" id="NF003349">
    <property type="entry name" value="PRK04375.1-2"/>
    <property type="match status" value="1"/>
</dbReference>
<evidence type="ECO:0000256" key="7">
    <source>
        <dbReference type="ARBA" id="ARBA00022989"/>
    </source>
</evidence>
<feature type="transmembrane region" description="Helical" evidence="14">
    <location>
        <begin position="221"/>
        <end position="240"/>
    </location>
</feature>
<dbReference type="Gene3D" id="1.10.357.140">
    <property type="entry name" value="UbiA prenyltransferase"/>
    <property type="match status" value="1"/>
</dbReference>
<keyword evidence="4 14" id="KW-1003">Cell membrane</keyword>
<evidence type="ECO:0000256" key="13">
    <source>
        <dbReference type="ARBA" id="ARBA00047690"/>
    </source>
</evidence>
<keyword evidence="9 14" id="KW-0472">Membrane</keyword>
<dbReference type="InterPro" id="IPR044878">
    <property type="entry name" value="UbiA_sf"/>
</dbReference>
<dbReference type="Proteomes" id="UP000063965">
    <property type="component" value="Chromosome"/>
</dbReference>
<feature type="transmembrane region" description="Helical" evidence="14">
    <location>
        <begin position="246"/>
        <end position="266"/>
    </location>
</feature>
<feature type="transmembrane region" description="Helical" evidence="14">
    <location>
        <begin position="178"/>
        <end position="200"/>
    </location>
</feature>
<keyword evidence="16" id="KW-1185">Reference proteome</keyword>
<feature type="transmembrane region" description="Helical" evidence="14">
    <location>
        <begin position="149"/>
        <end position="172"/>
    </location>
</feature>
<dbReference type="HAMAP" id="MF_00154">
    <property type="entry name" value="CyoE_CtaB"/>
    <property type="match status" value="1"/>
</dbReference>
<evidence type="ECO:0000313" key="16">
    <source>
        <dbReference type="Proteomes" id="UP000063965"/>
    </source>
</evidence>
<dbReference type="CDD" id="cd13957">
    <property type="entry name" value="PT_UbiA_Cox10"/>
    <property type="match status" value="1"/>
</dbReference>
<evidence type="ECO:0000256" key="6">
    <source>
        <dbReference type="ARBA" id="ARBA00022692"/>
    </source>
</evidence>
<accession>A0ABM5UUN7</accession>
<evidence type="ECO:0000256" key="4">
    <source>
        <dbReference type="ARBA" id="ARBA00022475"/>
    </source>
</evidence>
<feature type="transmembrane region" description="Helical" evidence="14">
    <location>
        <begin position="125"/>
        <end position="142"/>
    </location>
</feature>
<evidence type="ECO:0000256" key="2">
    <source>
        <dbReference type="ARBA" id="ARBA00004919"/>
    </source>
</evidence>
<keyword evidence="6 14" id="KW-0812">Transmembrane</keyword>
<reference evidence="15 16" key="1">
    <citation type="journal article" date="2015" name="Genome Biol. Evol.">
        <title>Distinctive Genome Reduction Rates Revealed by Genomic Analyses of Two Coxiella-Like Endosymbionts in Ticks.</title>
        <authorList>
            <person name="Gottlieb Y."/>
            <person name="Lalzar I."/>
            <person name="Klasson L."/>
        </authorList>
    </citation>
    <scope>NUCLEOTIDE SEQUENCE [LARGE SCALE GENOMIC DNA]</scope>
    <source>
        <strain evidence="15 16">CRt</strain>
    </source>
</reference>
<feature type="transmembrane region" description="Helical" evidence="14">
    <location>
        <begin position="278"/>
        <end position="298"/>
    </location>
</feature>
<evidence type="ECO:0000256" key="10">
    <source>
        <dbReference type="ARBA" id="ARBA00030253"/>
    </source>
</evidence>
<comment type="miscellaneous">
    <text evidence="14">Carbon 2 of the heme B porphyrin ring is defined according to the Fischer nomenclature.</text>
</comment>
<feature type="transmembrane region" description="Helical" evidence="14">
    <location>
        <begin position="28"/>
        <end position="48"/>
    </location>
</feature>
<comment type="subcellular location">
    <subcellularLocation>
        <location evidence="1 14">Cell membrane</location>
        <topology evidence="1 14">Multi-pass membrane protein</topology>
    </subcellularLocation>
</comment>
<protein>
    <recommendedName>
        <fullName evidence="11 14">Protoheme IX farnesyltransferase</fullName>
        <ecNumber evidence="3 14">2.5.1.141</ecNumber>
    </recommendedName>
    <alternativeName>
        <fullName evidence="12 14">Heme B farnesyltransferase</fullName>
    </alternativeName>
    <alternativeName>
        <fullName evidence="10 14">Heme O synthase</fullName>
    </alternativeName>
</protein>
<dbReference type="PROSITE" id="PS00943">
    <property type="entry name" value="UBIA"/>
    <property type="match status" value="1"/>
</dbReference>
<dbReference type="NCBIfam" id="TIGR01473">
    <property type="entry name" value="cyoE_ctaB"/>
    <property type="match status" value="1"/>
</dbReference>
<dbReference type="InterPro" id="IPR000537">
    <property type="entry name" value="UbiA_prenyltransferase"/>
</dbReference>
<sequence>MKTYTEIGPLIQTHVTWQAYLQLCKPRVVLLMILTALVGMCLASPGIVSWRILLFGNLGIALAASSAAALNQILEHHLDKLMHRTSCRPIVQGRISRRNAIIFASMLGVLSMVILVSFINLFTALLTFATLIGYAGIYTLYLKHATPQNIVIGGLAGAAPPLLGGVAVTGHINSPSLILLLIIFIWTPPHFWALAIHRIDDYAKANIPMLPNTHGIPYTKLNILFYTLLLAVISSLPFIIEISGWIYFSSACLLNLGFIYWAIRLFVSNDSKISMRVFRYSILYLMLLFSALLVDHYFNLLIN</sequence>
<evidence type="ECO:0000256" key="11">
    <source>
        <dbReference type="ARBA" id="ARBA00040810"/>
    </source>
</evidence>
<evidence type="ECO:0000256" key="3">
    <source>
        <dbReference type="ARBA" id="ARBA00012292"/>
    </source>
</evidence>
<feature type="transmembrane region" description="Helical" evidence="14">
    <location>
        <begin position="100"/>
        <end position="119"/>
    </location>
</feature>
<evidence type="ECO:0000256" key="14">
    <source>
        <dbReference type="HAMAP-Rule" id="MF_00154"/>
    </source>
</evidence>